<dbReference type="Gene3D" id="1.10.10.10">
    <property type="entry name" value="Winged helix-like DNA-binding domain superfamily/Winged helix DNA-binding domain"/>
    <property type="match status" value="1"/>
</dbReference>
<dbReference type="SMART" id="SM00420">
    <property type="entry name" value="HTH_DEOR"/>
    <property type="match status" value="1"/>
</dbReference>
<dbReference type="GO" id="GO:0003677">
    <property type="term" value="F:DNA binding"/>
    <property type="evidence" value="ECO:0007669"/>
    <property type="project" value="UniProtKB-KW"/>
</dbReference>
<keyword evidence="6" id="KW-1185">Reference proteome</keyword>
<dbReference type="EMBL" id="VLNT01000015">
    <property type="protein sequence ID" value="TSD58225.1"/>
    <property type="molecule type" value="Genomic_DNA"/>
</dbReference>
<dbReference type="InterPro" id="IPR018356">
    <property type="entry name" value="Tscrpt_reg_HTH_DeoR_CS"/>
</dbReference>
<keyword evidence="1" id="KW-0805">Transcription regulation</keyword>
<dbReference type="SUPFAM" id="SSF46785">
    <property type="entry name" value="Winged helix' DNA-binding domain"/>
    <property type="match status" value="1"/>
</dbReference>
<reference evidence="5 6" key="1">
    <citation type="submission" date="2019-07" db="EMBL/GenBank/DDBJ databases">
        <authorList>
            <person name="Zhao L.H."/>
        </authorList>
    </citation>
    <scope>NUCLEOTIDE SEQUENCE [LARGE SCALE GENOMIC DNA]</scope>
    <source>
        <strain evidence="5 6">Co35</strain>
    </source>
</reference>
<dbReference type="PROSITE" id="PS00894">
    <property type="entry name" value="HTH_DEOR_1"/>
    <property type="match status" value="1"/>
</dbReference>
<dbReference type="InterPro" id="IPR014036">
    <property type="entry name" value="DeoR-like_C"/>
</dbReference>
<dbReference type="PANTHER" id="PTHR30363">
    <property type="entry name" value="HTH-TYPE TRANSCRIPTIONAL REGULATOR SRLR-RELATED"/>
    <property type="match status" value="1"/>
</dbReference>
<dbReference type="PRINTS" id="PR00037">
    <property type="entry name" value="HTHLACR"/>
</dbReference>
<dbReference type="SUPFAM" id="SSF100950">
    <property type="entry name" value="NagB/RpiA/CoA transferase-like"/>
    <property type="match status" value="1"/>
</dbReference>
<keyword evidence="2" id="KW-0238">DNA-binding</keyword>
<dbReference type="InterPro" id="IPR037171">
    <property type="entry name" value="NagB/RpiA_transferase-like"/>
</dbReference>
<proteinExistence type="predicted"/>
<sequence>MLHIEHSCRGIEHVQRANRLKTIANAVRVPGGARVGDLARATGTSPMTIRRDLAELERQGVLRRTHGGAVSLPTRGSRLPFAVRLGGHLEQKQSIAAATVELIPDGSSVIVDTGTTCSAVARRLP</sequence>
<name>A0A554RVZ6_9ACTN</name>
<dbReference type="InterPro" id="IPR036390">
    <property type="entry name" value="WH_DNA-bd_sf"/>
</dbReference>
<dbReference type="Pfam" id="PF08220">
    <property type="entry name" value="HTH_DeoR"/>
    <property type="match status" value="1"/>
</dbReference>
<comment type="caution">
    <text evidence="5">The sequence shown here is derived from an EMBL/GenBank/DDBJ whole genome shotgun (WGS) entry which is preliminary data.</text>
</comment>
<evidence type="ECO:0000256" key="1">
    <source>
        <dbReference type="ARBA" id="ARBA00023015"/>
    </source>
</evidence>
<dbReference type="GO" id="GO:0003700">
    <property type="term" value="F:DNA-binding transcription factor activity"/>
    <property type="evidence" value="ECO:0007669"/>
    <property type="project" value="InterPro"/>
</dbReference>
<dbReference type="Pfam" id="PF00455">
    <property type="entry name" value="DeoRC"/>
    <property type="match status" value="1"/>
</dbReference>
<dbReference type="AlphaFoldDB" id="A0A554RVZ6"/>
<accession>A0A554RVZ6</accession>
<evidence type="ECO:0000256" key="2">
    <source>
        <dbReference type="ARBA" id="ARBA00023125"/>
    </source>
</evidence>
<evidence type="ECO:0000259" key="4">
    <source>
        <dbReference type="PROSITE" id="PS51000"/>
    </source>
</evidence>
<dbReference type="InterPro" id="IPR050313">
    <property type="entry name" value="Carb_Metab_HTH_regulators"/>
</dbReference>
<dbReference type="PANTHER" id="PTHR30363:SF44">
    <property type="entry name" value="AGA OPERON TRANSCRIPTIONAL REPRESSOR-RELATED"/>
    <property type="match status" value="1"/>
</dbReference>
<organism evidence="5 6">
    <name type="scientific">Aeromicrobium piscarium</name>
    <dbReference type="NCBI Taxonomy" id="2590901"/>
    <lineage>
        <taxon>Bacteria</taxon>
        <taxon>Bacillati</taxon>
        <taxon>Actinomycetota</taxon>
        <taxon>Actinomycetes</taxon>
        <taxon>Propionibacteriales</taxon>
        <taxon>Nocardioidaceae</taxon>
        <taxon>Aeromicrobium</taxon>
    </lineage>
</organism>
<dbReference type="Proteomes" id="UP000316988">
    <property type="component" value="Unassembled WGS sequence"/>
</dbReference>
<dbReference type="OrthoDB" id="7688673at2"/>
<protein>
    <submittedName>
        <fullName evidence="5">DeoR/GlpR transcriptional regulator</fullName>
    </submittedName>
</protein>
<evidence type="ECO:0000313" key="6">
    <source>
        <dbReference type="Proteomes" id="UP000316988"/>
    </source>
</evidence>
<evidence type="ECO:0000313" key="5">
    <source>
        <dbReference type="EMBL" id="TSD58225.1"/>
    </source>
</evidence>
<gene>
    <name evidence="5" type="ORF">FNM00_14850</name>
</gene>
<dbReference type="InterPro" id="IPR001034">
    <property type="entry name" value="DeoR_HTH"/>
</dbReference>
<keyword evidence="3" id="KW-0804">Transcription</keyword>
<evidence type="ECO:0000256" key="3">
    <source>
        <dbReference type="ARBA" id="ARBA00023163"/>
    </source>
</evidence>
<dbReference type="InterPro" id="IPR036388">
    <property type="entry name" value="WH-like_DNA-bd_sf"/>
</dbReference>
<dbReference type="PROSITE" id="PS51000">
    <property type="entry name" value="HTH_DEOR_2"/>
    <property type="match status" value="1"/>
</dbReference>
<feature type="domain" description="HTH deoR-type" evidence="4">
    <location>
        <begin position="16"/>
        <end position="71"/>
    </location>
</feature>